<evidence type="ECO:0000256" key="1">
    <source>
        <dbReference type="ARBA" id="ARBA00023125"/>
    </source>
</evidence>
<dbReference type="PROSITE" id="PS50943">
    <property type="entry name" value="HTH_CROC1"/>
    <property type="match status" value="1"/>
</dbReference>
<proteinExistence type="predicted"/>
<evidence type="ECO:0000313" key="3">
    <source>
        <dbReference type="EMBL" id="MBD7946234.1"/>
    </source>
</evidence>
<name>A0ABR8REJ3_9BACI</name>
<evidence type="ECO:0000259" key="2">
    <source>
        <dbReference type="PROSITE" id="PS50943"/>
    </source>
</evidence>
<dbReference type="Proteomes" id="UP000640786">
    <property type="component" value="Unassembled WGS sequence"/>
</dbReference>
<dbReference type="SMART" id="SM00530">
    <property type="entry name" value="HTH_XRE"/>
    <property type="match status" value="1"/>
</dbReference>
<dbReference type="InterPro" id="IPR001387">
    <property type="entry name" value="Cro/C1-type_HTH"/>
</dbReference>
<sequence length="73" mass="8493">MEIVRWGRRIRAFRRLKMIKQVELAKEMDMSVSILGKIEQGKRVPTEKQLEKIAAILDIKLEELKGVAEEGEE</sequence>
<dbReference type="SUPFAM" id="SSF47413">
    <property type="entry name" value="lambda repressor-like DNA-binding domains"/>
    <property type="match status" value="1"/>
</dbReference>
<dbReference type="Pfam" id="PF01381">
    <property type="entry name" value="HTH_3"/>
    <property type="match status" value="1"/>
</dbReference>
<dbReference type="PANTHER" id="PTHR46797:SF1">
    <property type="entry name" value="METHYLPHOSPHONATE SYNTHASE"/>
    <property type="match status" value="1"/>
</dbReference>
<dbReference type="CDD" id="cd00093">
    <property type="entry name" value="HTH_XRE"/>
    <property type="match status" value="1"/>
</dbReference>
<evidence type="ECO:0000313" key="4">
    <source>
        <dbReference type="Proteomes" id="UP000640786"/>
    </source>
</evidence>
<dbReference type="EMBL" id="JACSQO010000015">
    <property type="protein sequence ID" value="MBD7946234.1"/>
    <property type="molecule type" value="Genomic_DNA"/>
</dbReference>
<keyword evidence="1" id="KW-0238">DNA-binding</keyword>
<protein>
    <submittedName>
        <fullName evidence="3">Helix-turn-helix transcriptional regulator</fullName>
    </submittedName>
</protein>
<reference evidence="3 4" key="1">
    <citation type="submission" date="2020-08" db="EMBL/GenBank/DDBJ databases">
        <title>A Genomic Blueprint of the Chicken Gut Microbiome.</title>
        <authorList>
            <person name="Gilroy R."/>
            <person name="Ravi A."/>
            <person name="Getino M."/>
            <person name="Pursley I."/>
            <person name="Horton D.L."/>
            <person name="Alikhan N.-F."/>
            <person name="Baker D."/>
            <person name="Gharbi K."/>
            <person name="Hall N."/>
            <person name="Watson M."/>
            <person name="Adriaenssens E.M."/>
            <person name="Foster-Nyarko E."/>
            <person name="Jarju S."/>
            <person name="Secka A."/>
            <person name="Antonio M."/>
            <person name="Oren A."/>
            <person name="Chaudhuri R."/>
            <person name="La Ragione R.M."/>
            <person name="Hildebrand F."/>
            <person name="Pallen M.J."/>
        </authorList>
    </citation>
    <scope>NUCLEOTIDE SEQUENCE [LARGE SCALE GENOMIC DNA]</scope>
    <source>
        <strain evidence="3 4">Sa2BUA9</strain>
    </source>
</reference>
<keyword evidence="4" id="KW-1185">Reference proteome</keyword>
<dbReference type="InterPro" id="IPR050807">
    <property type="entry name" value="TransReg_Diox_bact_type"/>
</dbReference>
<gene>
    <name evidence="3" type="ORF">H9650_19205</name>
</gene>
<accession>A0ABR8REJ3</accession>
<organism evidence="3 4">
    <name type="scientific">Psychrobacillus faecigallinarum</name>
    <dbReference type="NCBI Taxonomy" id="2762235"/>
    <lineage>
        <taxon>Bacteria</taxon>
        <taxon>Bacillati</taxon>
        <taxon>Bacillota</taxon>
        <taxon>Bacilli</taxon>
        <taxon>Bacillales</taxon>
        <taxon>Bacillaceae</taxon>
        <taxon>Psychrobacillus</taxon>
    </lineage>
</organism>
<dbReference type="Gene3D" id="1.10.260.40">
    <property type="entry name" value="lambda repressor-like DNA-binding domains"/>
    <property type="match status" value="1"/>
</dbReference>
<dbReference type="PANTHER" id="PTHR46797">
    <property type="entry name" value="HTH-TYPE TRANSCRIPTIONAL REGULATOR"/>
    <property type="match status" value="1"/>
</dbReference>
<feature type="domain" description="HTH cro/C1-type" evidence="2">
    <location>
        <begin position="10"/>
        <end position="64"/>
    </location>
</feature>
<dbReference type="RefSeq" id="WP_144541472.1">
    <property type="nucleotide sequence ID" value="NZ_JACSQO010000015.1"/>
</dbReference>
<comment type="caution">
    <text evidence="3">The sequence shown here is derived from an EMBL/GenBank/DDBJ whole genome shotgun (WGS) entry which is preliminary data.</text>
</comment>
<dbReference type="InterPro" id="IPR010982">
    <property type="entry name" value="Lambda_DNA-bd_dom_sf"/>
</dbReference>